<dbReference type="SMART" id="SM00382">
    <property type="entry name" value="AAA"/>
    <property type="match status" value="1"/>
</dbReference>
<reference evidence="2 3" key="1">
    <citation type="submission" date="2017-03" db="EMBL/GenBank/DDBJ databases">
        <title>Lifting the veil on microbial sulfur biogeochemistry in mining wastewaters.</title>
        <authorList>
            <person name="Kantor R.S."/>
            <person name="Colenbrander Nelson T."/>
            <person name="Marshall S."/>
            <person name="Bennett D."/>
            <person name="Apte S."/>
            <person name="Camacho D."/>
            <person name="Thomas B.C."/>
            <person name="Warren L.A."/>
            <person name="Banfield J.F."/>
        </authorList>
    </citation>
    <scope>NUCLEOTIDE SEQUENCE [LARGE SCALE GENOMIC DNA]</scope>
    <source>
        <strain evidence="2">21-59-9</strain>
    </source>
</reference>
<organism evidence="2 3">
    <name type="scientific">Acidithiobacillus ferrivorans</name>
    <dbReference type="NCBI Taxonomy" id="160808"/>
    <lineage>
        <taxon>Bacteria</taxon>
        <taxon>Pseudomonadati</taxon>
        <taxon>Pseudomonadota</taxon>
        <taxon>Acidithiobacillia</taxon>
        <taxon>Acidithiobacillales</taxon>
        <taxon>Acidithiobacillaceae</taxon>
        <taxon>Acidithiobacillus</taxon>
    </lineage>
</organism>
<dbReference type="AlphaFoldDB" id="A0A257SIJ0"/>
<evidence type="ECO:0000259" key="1">
    <source>
        <dbReference type="SMART" id="SM00382"/>
    </source>
</evidence>
<evidence type="ECO:0000313" key="3">
    <source>
        <dbReference type="Proteomes" id="UP000216779"/>
    </source>
</evidence>
<dbReference type="Proteomes" id="UP000216779">
    <property type="component" value="Unassembled WGS sequence"/>
</dbReference>
<dbReference type="InterPro" id="IPR049945">
    <property type="entry name" value="AAA_22"/>
</dbReference>
<proteinExistence type="predicted"/>
<dbReference type="EMBL" id="NCBC01000775">
    <property type="protein sequence ID" value="OYV72939.1"/>
    <property type="molecule type" value="Genomic_DNA"/>
</dbReference>
<feature type="domain" description="AAA+ ATPase" evidence="1">
    <location>
        <begin position="39"/>
        <end position="186"/>
    </location>
</feature>
<dbReference type="PANTHER" id="PTHR35894">
    <property type="entry name" value="GENERAL SECRETION PATHWAY PROTEIN A-RELATED"/>
    <property type="match status" value="1"/>
</dbReference>
<accession>A0A257SIJ0</accession>
<dbReference type="InterPro" id="IPR003593">
    <property type="entry name" value="AAA+_ATPase"/>
</dbReference>
<dbReference type="GO" id="GO:0016887">
    <property type="term" value="F:ATP hydrolysis activity"/>
    <property type="evidence" value="ECO:0007669"/>
    <property type="project" value="InterPro"/>
</dbReference>
<name>A0A257SIJ0_9PROT</name>
<dbReference type="Pfam" id="PF13401">
    <property type="entry name" value="AAA_22"/>
    <property type="match status" value="1"/>
</dbReference>
<protein>
    <submittedName>
        <fullName evidence="2">AAA family ATPase</fullName>
    </submittedName>
</protein>
<dbReference type="InterPro" id="IPR027417">
    <property type="entry name" value="P-loop_NTPase"/>
</dbReference>
<dbReference type="SUPFAM" id="SSF52540">
    <property type="entry name" value="P-loop containing nucleoside triphosphate hydrolases"/>
    <property type="match status" value="1"/>
</dbReference>
<dbReference type="Gene3D" id="3.40.50.300">
    <property type="entry name" value="P-loop containing nucleotide triphosphate hydrolases"/>
    <property type="match status" value="1"/>
</dbReference>
<comment type="caution">
    <text evidence="2">The sequence shown here is derived from an EMBL/GenBank/DDBJ whole genome shotgun (WGS) entry which is preliminary data.</text>
</comment>
<evidence type="ECO:0000313" key="2">
    <source>
        <dbReference type="EMBL" id="OYV72939.1"/>
    </source>
</evidence>
<gene>
    <name evidence="2" type="ORF">B7Z70_14055</name>
</gene>
<dbReference type="PANTHER" id="PTHR35894:SF1">
    <property type="entry name" value="PHOSPHORIBULOKINASE _ URIDINE KINASE FAMILY"/>
    <property type="match status" value="1"/>
</dbReference>
<sequence length="323" mass="36198">MRVEVMQHFGLTTPFNQAGYYETAHHQALMKDIRGAIHEGRLIALCGVIGSGKTAMMRRLQQVLEAEKRVTVSKSLAIEKHNSKLATFIAALFYDLSTEKQVRIPAQGEKRERDLRELVRKNKRPVALFVDEAHDLNGHTLTGLKRLMELVEDGDGRLSVVLAGRPKLRNDLRRPIMEEIGYRTDVFSLDGIAGSQREYIHWLLNASAVEGAEIDTILTEDAVDLLATKLRTPLQIQLHLTLALEAGYQAGERPVSAEVVESVLSRQMDDLEPTLTRHGYHLKDLVDQFDARPAEIKAFLNNTLDPARAAELRDKMLAVGLPI</sequence>
<dbReference type="InterPro" id="IPR052026">
    <property type="entry name" value="ExeA_AAA_ATPase_DNA-bind"/>
</dbReference>